<keyword evidence="2" id="KW-1185">Reference proteome</keyword>
<dbReference type="EMBL" id="BAABHS010000006">
    <property type="protein sequence ID" value="GAA4958833.1"/>
    <property type="molecule type" value="Genomic_DNA"/>
</dbReference>
<name>A0ABP9H0L7_9ACTN</name>
<evidence type="ECO:0000313" key="2">
    <source>
        <dbReference type="Proteomes" id="UP001500466"/>
    </source>
</evidence>
<reference evidence="2" key="1">
    <citation type="journal article" date="2019" name="Int. J. Syst. Evol. Microbiol.">
        <title>The Global Catalogue of Microorganisms (GCM) 10K type strain sequencing project: providing services to taxonomists for standard genome sequencing and annotation.</title>
        <authorList>
            <consortium name="The Broad Institute Genomics Platform"/>
            <consortium name="The Broad Institute Genome Sequencing Center for Infectious Disease"/>
            <person name="Wu L."/>
            <person name="Ma J."/>
        </authorList>
    </citation>
    <scope>NUCLEOTIDE SEQUENCE [LARGE SCALE GENOMIC DNA]</scope>
    <source>
        <strain evidence="2">JCM 17986</strain>
    </source>
</reference>
<dbReference type="SUPFAM" id="SSF55961">
    <property type="entry name" value="Bet v1-like"/>
    <property type="match status" value="1"/>
</dbReference>
<evidence type="ECO:0000313" key="1">
    <source>
        <dbReference type="EMBL" id="GAA4958833.1"/>
    </source>
</evidence>
<dbReference type="Pfam" id="PF10604">
    <property type="entry name" value="Polyketide_cyc2"/>
    <property type="match status" value="1"/>
</dbReference>
<sequence length="144" mass="15643">MRMPVINEQIEIAAKPDAVWAQLTNFADFGKWMVPHVEFPAGGPEKLEAGVAYDEKMKLMGFPADIKWTIKNVEEGVRFDLDGKGPMGVSMIESFIVEASGEGTLFKIDSEVKGGAVSMMAGKVTKATQEALVESLAKFQALFA</sequence>
<dbReference type="CDD" id="cd07812">
    <property type="entry name" value="SRPBCC"/>
    <property type="match status" value="1"/>
</dbReference>
<gene>
    <name evidence="1" type="ORF">GCM10023205_22010</name>
</gene>
<dbReference type="Proteomes" id="UP001500466">
    <property type="component" value="Unassembled WGS sequence"/>
</dbReference>
<dbReference type="Gene3D" id="3.30.530.20">
    <property type="match status" value="1"/>
</dbReference>
<comment type="caution">
    <text evidence="1">The sequence shown here is derived from an EMBL/GenBank/DDBJ whole genome shotgun (WGS) entry which is preliminary data.</text>
</comment>
<proteinExistence type="predicted"/>
<accession>A0ABP9H0L7</accession>
<dbReference type="InterPro" id="IPR023393">
    <property type="entry name" value="START-like_dom_sf"/>
</dbReference>
<organism evidence="1 2">
    <name type="scientific">Yinghuangia aomiensis</name>
    <dbReference type="NCBI Taxonomy" id="676205"/>
    <lineage>
        <taxon>Bacteria</taxon>
        <taxon>Bacillati</taxon>
        <taxon>Actinomycetota</taxon>
        <taxon>Actinomycetes</taxon>
        <taxon>Kitasatosporales</taxon>
        <taxon>Streptomycetaceae</taxon>
        <taxon>Yinghuangia</taxon>
    </lineage>
</organism>
<protein>
    <submittedName>
        <fullName evidence="1">SRPBCC family protein</fullName>
    </submittedName>
</protein>
<dbReference type="InterPro" id="IPR019587">
    <property type="entry name" value="Polyketide_cyclase/dehydratase"/>
</dbReference>